<keyword evidence="3" id="KW-0804">Transcription</keyword>
<dbReference type="EMBL" id="JABAEW010000015">
    <property type="protein sequence ID" value="NMD86853.1"/>
    <property type="molecule type" value="Genomic_DNA"/>
</dbReference>
<evidence type="ECO:0000256" key="1">
    <source>
        <dbReference type="ARBA" id="ARBA00023015"/>
    </source>
</evidence>
<dbReference type="GO" id="GO:0043565">
    <property type="term" value="F:sequence-specific DNA binding"/>
    <property type="evidence" value="ECO:0007669"/>
    <property type="project" value="InterPro"/>
</dbReference>
<evidence type="ECO:0000313" key="6">
    <source>
        <dbReference type="Proteomes" id="UP000576225"/>
    </source>
</evidence>
<dbReference type="InterPro" id="IPR018060">
    <property type="entry name" value="HTH_AraC"/>
</dbReference>
<accession>A0A848AX02</accession>
<dbReference type="PROSITE" id="PS00041">
    <property type="entry name" value="HTH_ARAC_FAMILY_1"/>
    <property type="match status" value="1"/>
</dbReference>
<dbReference type="PANTHER" id="PTHR43280:SF28">
    <property type="entry name" value="HTH-TYPE TRANSCRIPTIONAL ACTIVATOR RHAS"/>
    <property type="match status" value="1"/>
</dbReference>
<dbReference type="PANTHER" id="PTHR43280">
    <property type="entry name" value="ARAC-FAMILY TRANSCRIPTIONAL REGULATOR"/>
    <property type="match status" value="1"/>
</dbReference>
<dbReference type="Proteomes" id="UP000576225">
    <property type="component" value="Unassembled WGS sequence"/>
</dbReference>
<evidence type="ECO:0000259" key="4">
    <source>
        <dbReference type="PROSITE" id="PS01124"/>
    </source>
</evidence>
<dbReference type="SUPFAM" id="SSF46689">
    <property type="entry name" value="Homeodomain-like"/>
    <property type="match status" value="2"/>
</dbReference>
<proteinExistence type="predicted"/>
<keyword evidence="1" id="KW-0805">Transcription regulation</keyword>
<dbReference type="PRINTS" id="PR00032">
    <property type="entry name" value="HTHARAC"/>
</dbReference>
<evidence type="ECO:0000313" key="5">
    <source>
        <dbReference type="EMBL" id="NMD86853.1"/>
    </source>
</evidence>
<dbReference type="InterPro" id="IPR020449">
    <property type="entry name" value="Tscrpt_reg_AraC-type_HTH"/>
</dbReference>
<dbReference type="GO" id="GO:0003700">
    <property type="term" value="F:DNA-binding transcription factor activity"/>
    <property type="evidence" value="ECO:0007669"/>
    <property type="project" value="InterPro"/>
</dbReference>
<dbReference type="AlphaFoldDB" id="A0A848AX02"/>
<dbReference type="RefSeq" id="WP_168962455.1">
    <property type="nucleotide sequence ID" value="NZ_JABAEW010000015.1"/>
</dbReference>
<name>A0A848AX02_9BACT</name>
<gene>
    <name evidence="5" type="ORF">HF882_09680</name>
</gene>
<protein>
    <submittedName>
        <fullName evidence="5">Helix-turn-helix transcriptional regulator</fullName>
    </submittedName>
</protein>
<dbReference type="InterPro" id="IPR009057">
    <property type="entry name" value="Homeodomain-like_sf"/>
</dbReference>
<keyword evidence="2" id="KW-0238">DNA-binding</keyword>
<evidence type="ECO:0000256" key="3">
    <source>
        <dbReference type="ARBA" id="ARBA00023163"/>
    </source>
</evidence>
<dbReference type="InterPro" id="IPR018062">
    <property type="entry name" value="HTH_AraC-typ_CS"/>
</dbReference>
<evidence type="ECO:0000256" key="2">
    <source>
        <dbReference type="ARBA" id="ARBA00023125"/>
    </source>
</evidence>
<comment type="caution">
    <text evidence="5">The sequence shown here is derived from an EMBL/GenBank/DDBJ whole genome shotgun (WGS) entry which is preliminary data.</text>
</comment>
<organism evidence="5 6">
    <name type="scientific">Victivallis vadensis</name>
    <dbReference type="NCBI Taxonomy" id="172901"/>
    <lineage>
        <taxon>Bacteria</taxon>
        <taxon>Pseudomonadati</taxon>
        <taxon>Lentisphaerota</taxon>
        <taxon>Lentisphaeria</taxon>
        <taxon>Victivallales</taxon>
        <taxon>Victivallaceae</taxon>
        <taxon>Victivallis</taxon>
    </lineage>
</organism>
<reference evidence="5 6" key="1">
    <citation type="submission" date="2020-04" db="EMBL/GenBank/DDBJ databases">
        <authorList>
            <person name="Hitch T.C.A."/>
            <person name="Wylensek D."/>
            <person name="Clavel T."/>
        </authorList>
    </citation>
    <scope>NUCLEOTIDE SEQUENCE [LARGE SCALE GENOMIC DNA]</scope>
    <source>
        <strain evidence="5 6">COR2-253-APC-1A</strain>
    </source>
</reference>
<dbReference type="Pfam" id="PF12833">
    <property type="entry name" value="HTH_18"/>
    <property type="match status" value="1"/>
</dbReference>
<dbReference type="SMART" id="SM00342">
    <property type="entry name" value="HTH_ARAC"/>
    <property type="match status" value="1"/>
</dbReference>
<feature type="domain" description="HTH araC/xylS-type" evidence="4">
    <location>
        <begin position="46"/>
        <end position="144"/>
    </location>
</feature>
<dbReference type="PROSITE" id="PS01124">
    <property type="entry name" value="HTH_ARAC_FAMILY_2"/>
    <property type="match status" value="1"/>
</dbReference>
<dbReference type="Gene3D" id="1.10.10.60">
    <property type="entry name" value="Homeodomain-like"/>
    <property type="match status" value="2"/>
</dbReference>
<sequence>MFKKLGEEVDTLDTASFGALMGKSYQLLVLLALRRSETIPKLPLIQKLLNMLESDLALHISLADLSKENNLSKATLTRMVKRATGMTPIQYRAQCRIKQAIYYLEIPELSIKEIAYRLGYCSQFYFSEEFKRFTGKTPTEYRRYQKTLPKEK</sequence>